<dbReference type="EMBL" id="MU004398">
    <property type="protein sequence ID" value="KAF2652597.1"/>
    <property type="molecule type" value="Genomic_DNA"/>
</dbReference>
<feature type="transmembrane region" description="Helical" evidence="1">
    <location>
        <begin position="364"/>
        <end position="384"/>
    </location>
</feature>
<dbReference type="InterPro" id="IPR002656">
    <property type="entry name" value="Acyl_transf_3_dom"/>
</dbReference>
<evidence type="ECO:0000256" key="1">
    <source>
        <dbReference type="SAM" id="Phobius"/>
    </source>
</evidence>
<feature type="transmembrane region" description="Helical" evidence="1">
    <location>
        <begin position="290"/>
        <end position="308"/>
    </location>
</feature>
<dbReference type="InterPro" id="IPR050879">
    <property type="entry name" value="Acyltransferase_3"/>
</dbReference>
<dbReference type="AlphaFoldDB" id="A0A6A6SZW3"/>
<feature type="transmembrane region" description="Helical" evidence="1">
    <location>
        <begin position="404"/>
        <end position="425"/>
    </location>
</feature>
<dbReference type="GO" id="GO:0016747">
    <property type="term" value="F:acyltransferase activity, transferring groups other than amino-acyl groups"/>
    <property type="evidence" value="ECO:0007669"/>
    <property type="project" value="InterPro"/>
</dbReference>
<feature type="transmembrane region" description="Helical" evidence="1">
    <location>
        <begin position="72"/>
        <end position="96"/>
    </location>
</feature>
<keyword evidence="1" id="KW-0472">Membrane</keyword>
<dbReference type="Proteomes" id="UP000799324">
    <property type="component" value="Unassembled WGS sequence"/>
</dbReference>
<proteinExistence type="predicted"/>
<sequence>MAIDNPSSLDGAPLLTAQFDEKIQEVWLDGLRGIAAFLVFVYHFQHQFHQAYNLGYGSKGGDNDHWIIQLPIIRLLVIGGPMVSIFWVLSGIALSLKPIQLARSHAWDKFFETMYSAVFRRWLRLYLPCLVVQTCVIMTNLIGLFDYAFELHEDWPFAGTKEKQQKKMETRLAQLGDWVKEMWAFMNPFHPMRPGYDSHLWTIQYEFRNSIVLFAALVGVAKLKARIRLTLILALYLYCVVVEQGDIALFIAGIGLAEFLVLRDQSKKALPSAEPTKPERDGGQSIRARTAWTIVLIVGLHLLSYPAWNFKTSWGYVTITQLTPSFIKNVELSWQRVGAAVLLLALCGSDYLRKPFSTPLAVYLGKISFPLYIIHGPIVHILGYRLVPFFWNIVGNATLFQYELGLVLAFVVQLVVVVWLADLVMRTVDTPSVRLGRTLQTWWSV</sequence>
<dbReference type="PANTHER" id="PTHR23028">
    <property type="entry name" value="ACETYLTRANSFERASE"/>
    <property type="match status" value="1"/>
</dbReference>
<dbReference type="Pfam" id="PF01757">
    <property type="entry name" value="Acyl_transf_3"/>
    <property type="match status" value="1"/>
</dbReference>
<reference evidence="3" key="1">
    <citation type="journal article" date="2020" name="Stud. Mycol.">
        <title>101 Dothideomycetes genomes: a test case for predicting lifestyles and emergence of pathogens.</title>
        <authorList>
            <person name="Haridas S."/>
            <person name="Albert R."/>
            <person name="Binder M."/>
            <person name="Bloem J."/>
            <person name="Labutti K."/>
            <person name="Salamov A."/>
            <person name="Andreopoulos B."/>
            <person name="Baker S."/>
            <person name="Barry K."/>
            <person name="Bills G."/>
            <person name="Bluhm B."/>
            <person name="Cannon C."/>
            <person name="Castanera R."/>
            <person name="Culley D."/>
            <person name="Daum C."/>
            <person name="Ezra D."/>
            <person name="Gonzalez J."/>
            <person name="Henrissat B."/>
            <person name="Kuo A."/>
            <person name="Liang C."/>
            <person name="Lipzen A."/>
            <person name="Lutzoni F."/>
            <person name="Magnuson J."/>
            <person name="Mondo S."/>
            <person name="Nolan M."/>
            <person name="Ohm R."/>
            <person name="Pangilinan J."/>
            <person name="Park H.-J."/>
            <person name="Ramirez L."/>
            <person name="Alfaro M."/>
            <person name="Sun H."/>
            <person name="Tritt A."/>
            <person name="Yoshinaga Y."/>
            <person name="Zwiers L.-H."/>
            <person name="Turgeon B."/>
            <person name="Goodwin S."/>
            <person name="Spatafora J."/>
            <person name="Crous P."/>
            <person name="Grigoriev I."/>
        </authorList>
    </citation>
    <scope>NUCLEOTIDE SEQUENCE</scope>
    <source>
        <strain evidence="3">CBS 122681</strain>
    </source>
</reference>
<keyword evidence="4" id="KW-1185">Reference proteome</keyword>
<keyword evidence="1" id="KW-0812">Transmembrane</keyword>
<dbReference type="PANTHER" id="PTHR23028:SF134">
    <property type="entry name" value="PUTATIVE (AFU_ORTHOLOGUE AFUA_4G08520)-RELATED"/>
    <property type="match status" value="1"/>
</dbReference>
<evidence type="ECO:0000313" key="4">
    <source>
        <dbReference type="Proteomes" id="UP000799324"/>
    </source>
</evidence>
<organism evidence="3 4">
    <name type="scientific">Lophiostoma macrostomum CBS 122681</name>
    <dbReference type="NCBI Taxonomy" id="1314788"/>
    <lineage>
        <taxon>Eukaryota</taxon>
        <taxon>Fungi</taxon>
        <taxon>Dikarya</taxon>
        <taxon>Ascomycota</taxon>
        <taxon>Pezizomycotina</taxon>
        <taxon>Dothideomycetes</taxon>
        <taxon>Pleosporomycetidae</taxon>
        <taxon>Pleosporales</taxon>
        <taxon>Lophiostomataceae</taxon>
        <taxon>Lophiostoma</taxon>
    </lineage>
</organism>
<feature type="transmembrane region" description="Helical" evidence="1">
    <location>
        <begin position="235"/>
        <end position="262"/>
    </location>
</feature>
<gene>
    <name evidence="3" type="ORF">K491DRAFT_706365</name>
</gene>
<protein>
    <recommendedName>
        <fullName evidence="2">Acyltransferase 3 domain-containing protein</fullName>
    </recommendedName>
</protein>
<accession>A0A6A6SZW3</accession>
<feature type="domain" description="Acyltransferase 3" evidence="2">
    <location>
        <begin position="26"/>
        <end position="422"/>
    </location>
</feature>
<evidence type="ECO:0000259" key="2">
    <source>
        <dbReference type="Pfam" id="PF01757"/>
    </source>
</evidence>
<feature type="transmembrane region" description="Helical" evidence="1">
    <location>
        <begin position="125"/>
        <end position="145"/>
    </location>
</feature>
<name>A0A6A6SZW3_9PLEO</name>
<dbReference type="OrthoDB" id="5819582at2759"/>
<keyword evidence="1" id="KW-1133">Transmembrane helix</keyword>
<evidence type="ECO:0000313" key="3">
    <source>
        <dbReference type="EMBL" id="KAF2652597.1"/>
    </source>
</evidence>